<accession>A0A1Y2GQT3</accession>
<organism evidence="2 3">
    <name type="scientific">Lobosporangium transversale</name>
    <dbReference type="NCBI Taxonomy" id="64571"/>
    <lineage>
        <taxon>Eukaryota</taxon>
        <taxon>Fungi</taxon>
        <taxon>Fungi incertae sedis</taxon>
        <taxon>Mucoromycota</taxon>
        <taxon>Mortierellomycotina</taxon>
        <taxon>Mortierellomycetes</taxon>
        <taxon>Mortierellales</taxon>
        <taxon>Mortierellaceae</taxon>
        <taxon>Lobosporangium</taxon>
    </lineage>
</organism>
<feature type="region of interest" description="Disordered" evidence="1">
    <location>
        <begin position="174"/>
        <end position="258"/>
    </location>
</feature>
<feature type="compositionally biased region" description="Polar residues" evidence="1">
    <location>
        <begin position="174"/>
        <end position="185"/>
    </location>
</feature>
<feature type="compositionally biased region" description="Polar residues" evidence="1">
    <location>
        <begin position="234"/>
        <end position="245"/>
    </location>
</feature>
<dbReference type="Proteomes" id="UP000193648">
    <property type="component" value="Unassembled WGS sequence"/>
</dbReference>
<comment type="caution">
    <text evidence="2">The sequence shown here is derived from an EMBL/GenBank/DDBJ whole genome shotgun (WGS) entry which is preliminary data.</text>
</comment>
<feature type="compositionally biased region" description="Polar residues" evidence="1">
    <location>
        <begin position="115"/>
        <end position="146"/>
    </location>
</feature>
<dbReference type="RefSeq" id="XP_021881621.1">
    <property type="nucleotide sequence ID" value="XM_022027773.1"/>
</dbReference>
<feature type="compositionally biased region" description="Low complexity" evidence="1">
    <location>
        <begin position="215"/>
        <end position="233"/>
    </location>
</feature>
<keyword evidence="3" id="KW-1185">Reference proteome</keyword>
<evidence type="ECO:0000313" key="2">
    <source>
        <dbReference type="EMBL" id="ORZ16686.1"/>
    </source>
</evidence>
<dbReference type="OrthoDB" id="2434934at2759"/>
<evidence type="ECO:0000256" key="1">
    <source>
        <dbReference type="SAM" id="MobiDB-lite"/>
    </source>
</evidence>
<feature type="compositionally biased region" description="Low complexity" evidence="1">
    <location>
        <begin position="186"/>
        <end position="195"/>
    </location>
</feature>
<protein>
    <submittedName>
        <fullName evidence="2">Uncharacterized protein</fullName>
    </submittedName>
</protein>
<feature type="region of interest" description="Disordered" evidence="1">
    <location>
        <begin position="110"/>
        <end position="153"/>
    </location>
</feature>
<evidence type="ECO:0000313" key="3">
    <source>
        <dbReference type="Proteomes" id="UP000193648"/>
    </source>
</evidence>
<sequence length="414" mass="44931">MVSFRNIFLSETQRQVEAEARNIGLAHTIRDLITGANHEIHVDSYQKKKAVKALQKAKPAQVNELITILKAMPDPTVGEFKTVHNREHSKQQQHSIQDNATRMKIAIDSSDHGESSLNDKANQKVDNTNNASSESELAPDVNQQPASEPESDVIKAPSSWWAISFSSLMTAFASSTSPKEQPSVRTTTTTITTITMAEEDTEQKERDEVKPPVEGSSTDSTTKTTAQTGSTDSAESTKNTENIESNSKKGTVTKTTTSSTTIATNATADKTTLVSTINSIKQQVLALTKAPPNDVISAYTYWWGYEIYVPHNCMAKLQRVTNTSQIFFGFLSGAVSGIPGLAALVPLSRIISAWVGFQWALIQAEDLGKGVVLSATWVLPVALAPRSWDYLGTEDVPAPAGNPVTKKQKQIKAA</sequence>
<proteinExistence type="predicted"/>
<feature type="compositionally biased region" description="Low complexity" evidence="1">
    <location>
        <begin position="248"/>
        <end position="258"/>
    </location>
</feature>
<name>A0A1Y2GQT3_9FUNG</name>
<dbReference type="AlphaFoldDB" id="A0A1Y2GQT3"/>
<gene>
    <name evidence="2" type="ORF">BCR41DRAFT_386270</name>
</gene>
<dbReference type="GeneID" id="33569616"/>
<dbReference type="EMBL" id="MCFF01000017">
    <property type="protein sequence ID" value="ORZ16686.1"/>
    <property type="molecule type" value="Genomic_DNA"/>
</dbReference>
<dbReference type="InParanoid" id="A0A1Y2GQT3"/>
<reference evidence="2 3" key="1">
    <citation type="submission" date="2016-07" db="EMBL/GenBank/DDBJ databases">
        <title>Pervasive Adenine N6-methylation of Active Genes in Fungi.</title>
        <authorList>
            <consortium name="DOE Joint Genome Institute"/>
            <person name="Mondo S.J."/>
            <person name="Dannebaum R.O."/>
            <person name="Kuo R.C."/>
            <person name="Labutti K."/>
            <person name="Haridas S."/>
            <person name="Kuo A."/>
            <person name="Salamov A."/>
            <person name="Ahrendt S.R."/>
            <person name="Lipzen A."/>
            <person name="Sullivan W."/>
            <person name="Andreopoulos W.B."/>
            <person name="Clum A."/>
            <person name="Lindquist E."/>
            <person name="Daum C."/>
            <person name="Ramamoorthy G.K."/>
            <person name="Gryganskyi A."/>
            <person name="Culley D."/>
            <person name="Magnuson J.K."/>
            <person name="James T.Y."/>
            <person name="O'Malley M.A."/>
            <person name="Stajich J.E."/>
            <person name="Spatafora J.W."/>
            <person name="Visel A."/>
            <person name="Grigoriev I.V."/>
        </authorList>
    </citation>
    <scope>NUCLEOTIDE SEQUENCE [LARGE SCALE GENOMIC DNA]</scope>
    <source>
        <strain evidence="2 3">NRRL 3116</strain>
    </source>
</reference>